<dbReference type="RefSeq" id="WP_005608803.1">
    <property type="nucleotide sequence ID" value="NZ_CP015230.1"/>
</dbReference>
<dbReference type="Proteomes" id="UP000013243">
    <property type="component" value="Chromosome"/>
</dbReference>
<proteinExistence type="predicted"/>
<accession>A0A1B1A6H7</accession>
<dbReference type="CDD" id="cd00144">
    <property type="entry name" value="MPP_PPP_family"/>
    <property type="match status" value="1"/>
</dbReference>
<dbReference type="GeneID" id="28251244"/>
<evidence type="ECO:0000259" key="1">
    <source>
        <dbReference type="Pfam" id="PF00149"/>
    </source>
</evidence>
<organism evidence="2 3">
    <name type="scientific">Tritonibacter mobilis F1926</name>
    <dbReference type="NCBI Taxonomy" id="1265309"/>
    <lineage>
        <taxon>Bacteria</taxon>
        <taxon>Pseudomonadati</taxon>
        <taxon>Pseudomonadota</taxon>
        <taxon>Alphaproteobacteria</taxon>
        <taxon>Rhodobacterales</taxon>
        <taxon>Paracoccaceae</taxon>
        <taxon>Tritonibacter</taxon>
    </lineage>
</organism>
<name>A0A1B1A6H7_9RHOB</name>
<dbReference type="SUPFAM" id="SSF56300">
    <property type="entry name" value="Metallo-dependent phosphatases"/>
    <property type="match status" value="1"/>
</dbReference>
<dbReference type="PANTHER" id="PTHR42850">
    <property type="entry name" value="METALLOPHOSPHOESTERASE"/>
    <property type="match status" value="1"/>
</dbReference>
<dbReference type="KEGG" id="rmb:K529_015380"/>
<dbReference type="EMBL" id="CP015230">
    <property type="protein sequence ID" value="ANP42160.1"/>
    <property type="molecule type" value="Genomic_DNA"/>
</dbReference>
<dbReference type="InterPro" id="IPR029052">
    <property type="entry name" value="Metallo-depent_PP-like"/>
</dbReference>
<dbReference type="Pfam" id="PF00149">
    <property type="entry name" value="Metallophos"/>
    <property type="match status" value="1"/>
</dbReference>
<feature type="domain" description="Calcineurin-like phosphoesterase" evidence="1">
    <location>
        <begin position="4"/>
        <end position="205"/>
    </location>
</feature>
<dbReference type="GO" id="GO:0008803">
    <property type="term" value="F:bis(5'-nucleosyl)-tetraphosphatase (symmetrical) activity"/>
    <property type="evidence" value="ECO:0007669"/>
    <property type="project" value="TreeGrafter"/>
</dbReference>
<reference evidence="2 3" key="1">
    <citation type="journal article" date="2016" name="ISME J.">
        <title>Global occurrence and heterogeneity of the Roseobacter-clade species Ruegeria mobilis.</title>
        <authorList>
            <person name="Sonnenschein E."/>
            <person name="Gram L."/>
        </authorList>
    </citation>
    <scope>NUCLEOTIDE SEQUENCE [LARGE SCALE GENOMIC DNA]</scope>
    <source>
        <strain evidence="2 3">F1926</strain>
    </source>
</reference>
<sequence>MIKPIYAIGDIHGQTEQLERALELITMDGGAEAKVVFVGDYVDRGPDSRGVIDRLMQGQADGRNWICLKGNHDRMFTWFMEDFPREDPHLPVELYYLQERIGGAQTLASYGVDCGPSDRKSRVHEAARAAVPAQHLAWIDSLPLSHQAGEQFFVHAGIRPGVPLKEQTEHDMLWIRQGFLENTESHPHLIVHGHTAEKCPVHYGNRVDIDCGAGYGRTLVPVVFEGDKAWSLTSEGRKPLEPGQS</sequence>
<dbReference type="PANTHER" id="PTHR42850:SF4">
    <property type="entry name" value="ZINC-DEPENDENT ENDOPOLYPHOSPHATASE"/>
    <property type="match status" value="1"/>
</dbReference>
<protein>
    <submittedName>
        <fullName evidence="2">Serine/threonine protein phosphatase</fullName>
    </submittedName>
</protein>
<dbReference type="STRING" id="1265309.K529_015380"/>
<evidence type="ECO:0000313" key="2">
    <source>
        <dbReference type="EMBL" id="ANP42160.1"/>
    </source>
</evidence>
<dbReference type="InterPro" id="IPR006186">
    <property type="entry name" value="Ser/Thr-sp_prot-phosphatase"/>
</dbReference>
<dbReference type="GO" id="GO:0005737">
    <property type="term" value="C:cytoplasm"/>
    <property type="evidence" value="ECO:0007669"/>
    <property type="project" value="TreeGrafter"/>
</dbReference>
<dbReference type="PRINTS" id="PR00114">
    <property type="entry name" value="STPHPHTASE"/>
</dbReference>
<evidence type="ECO:0000313" key="3">
    <source>
        <dbReference type="Proteomes" id="UP000013243"/>
    </source>
</evidence>
<dbReference type="Gene3D" id="3.60.21.10">
    <property type="match status" value="1"/>
</dbReference>
<dbReference type="InterPro" id="IPR004843">
    <property type="entry name" value="Calcineurin-like_PHP"/>
</dbReference>
<dbReference type="OrthoDB" id="9807890at2"/>
<dbReference type="AlphaFoldDB" id="A0A1B1A6H7"/>
<dbReference type="GO" id="GO:0110154">
    <property type="term" value="P:RNA decapping"/>
    <property type="evidence" value="ECO:0007669"/>
    <property type="project" value="TreeGrafter"/>
</dbReference>
<dbReference type="InterPro" id="IPR050126">
    <property type="entry name" value="Ap4A_hydrolase"/>
</dbReference>
<dbReference type="GO" id="GO:0016791">
    <property type="term" value="F:phosphatase activity"/>
    <property type="evidence" value="ECO:0007669"/>
    <property type="project" value="TreeGrafter"/>
</dbReference>
<gene>
    <name evidence="2" type="ORF">K529_015380</name>
</gene>